<dbReference type="InterPro" id="IPR011042">
    <property type="entry name" value="6-blade_b-propeller_TolB-like"/>
</dbReference>
<accession>A0A8B6BWC9</accession>
<dbReference type="PROSITE" id="PS50119">
    <property type="entry name" value="ZF_BBOX"/>
    <property type="match status" value="1"/>
</dbReference>
<keyword evidence="1" id="KW-0863">Zinc-finger</keyword>
<evidence type="ECO:0000313" key="5">
    <source>
        <dbReference type="Proteomes" id="UP000596742"/>
    </source>
</evidence>
<dbReference type="PANTHER" id="PTHR25462">
    <property type="entry name" value="BONUS, ISOFORM C-RELATED"/>
    <property type="match status" value="1"/>
</dbReference>
<gene>
    <name evidence="4" type="ORF">MGAL_10B062611</name>
</gene>
<name>A0A8B6BWC9_MYTGA</name>
<dbReference type="AlphaFoldDB" id="A0A8B6BWC9"/>
<protein>
    <submittedName>
        <fullName evidence="4">Tripartite motif-containing protein 2/3</fullName>
    </submittedName>
</protein>
<dbReference type="SUPFAM" id="SSF101898">
    <property type="entry name" value="NHL repeat"/>
    <property type="match status" value="1"/>
</dbReference>
<comment type="caution">
    <text evidence="4">The sequence shown here is derived from an EMBL/GenBank/DDBJ whole genome shotgun (WGS) entry which is preliminary data.</text>
</comment>
<keyword evidence="2" id="KW-0175">Coiled coil</keyword>
<sequence>MASVIFCGPCLYDETHHNARKWCTSCEEGLCEECEKNHRKTKTTRDHKLISIEDYRKIEDVPISFTCGVHDKKFEWFCKSHDKAVCVVCLPTEHRSCSDVIPIDVAATNARQSTAISDLQEAIELIFRNITHCINNRNTATKDIEKEEKDIRKIIQDTRRKINKHLDALEEKLIHTLVTASETCKSNCNTFTRKFHSQQKTLIRLKDQVLKMKEFASDLQVFLGTRQIDKLVMSETESIKTAAKSMYDYKFNLVLNSGIQKLSNGLVKDFGKIQVAEPTSNLNIKEIKIEQAQIQQKIQPSRNVADVNLKLLTMVKIKREGDIRITGCSILPNGHLLFANYNTTELLEYNEEGNCIGRIQVSANPYDITVLDSDRIAITYGSKRFFEIFNYHNSWVVKMIETGGNCWGLSQSNGKIYVRHNQDIGVFDKMGNKLSTLAASGKLYISSSKINIFCSNNSKNNVCCYDMSGQEVWKFHDDYVQHPLGVANDCSGNVFVVGGMSFNLLIIQHDGKTYKNLLNLNRNSIPRAVYYDKDKNTLLFCDQRGDNCALYKILYS</sequence>
<dbReference type="PANTHER" id="PTHR25462:SF296">
    <property type="entry name" value="MEIOTIC P26, ISOFORM F"/>
    <property type="match status" value="1"/>
</dbReference>
<organism evidence="4 5">
    <name type="scientific">Mytilus galloprovincialis</name>
    <name type="common">Mediterranean mussel</name>
    <dbReference type="NCBI Taxonomy" id="29158"/>
    <lineage>
        <taxon>Eukaryota</taxon>
        <taxon>Metazoa</taxon>
        <taxon>Spiralia</taxon>
        <taxon>Lophotrochozoa</taxon>
        <taxon>Mollusca</taxon>
        <taxon>Bivalvia</taxon>
        <taxon>Autobranchia</taxon>
        <taxon>Pteriomorphia</taxon>
        <taxon>Mytilida</taxon>
        <taxon>Mytiloidea</taxon>
        <taxon>Mytilidae</taxon>
        <taxon>Mytilinae</taxon>
        <taxon>Mytilus</taxon>
    </lineage>
</organism>
<keyword evidence="1" id="KW-0862">Zinc</keyword>
<dbReference type="GO" id="GO:0008270">
    <property type="term" value="F:zinc ion binding"/>
    <property type="evidence" value="ECO:0007669"/>
    <property type="project" value="UniProtKB-KW"/>
</dbReference>
<reference evidence="4" key="1">
    <citation type="submission" date="2018-11" db="EMBL/GenBank/DDBJ databases">
        <authorList>
            <person name="Alioto T."/>
            <person name="Alioto T."/>
        </authorList>
    </citation>
    <scope>NUCLEOTIDE SEQUENCE</scope>
</reference>
<keyword evidence="1" id="KW-0479">Metal-binding</keyword>
<evidence type="ECO:0000313" key="4">
    <source>
        <dbReference type="EMBL" id="VDH96899.1"/>
    </source>
</evidence>
<evidence type="ECO:0000256" key="1">
    <source>
        <dbReference type="PROSITE-ProRule" id="PRU00024"/>
    </source>
</evidence>
<dbReference type="CDD" id="cd19776">
    <property type="entry name" value="Bbox2_TRIM25_C-IV"/>
    <property type="match status" value="1"/>
</dbReference>
<dbReference type="Pfam" id="PF00643">
    <property type="entry name" value="zf-B_box"/>
    <property type="match status" value="1"/>
</dbReference>
<evidence type="ECO:0000256" key="2">
    <source>
        <dbReference type="SAM" id="Coils"/>
    </source>
</evidence>
<dbReference type="InterPro" id="IPR047153">
    <property type="entry name" value="TRIM45/56/19-like"/>
</dbReference>
<dbReference type="InterPro" id="IPR000315">
    <property type="entry name" value="Znf_B-box"/>
</dbReference>
<evidence type="ECO:0000259" key="3">
    <source>
        <dbReference type="PROSITE" id="PS50119"/>
    </source>
</evidence>
<dbReference type="Gene3D" id="2.120.10.30">
    <property type="entry name" value="TolB, C-terminal domain"/>
    <property type="match status" value="1"/>
</dbReference>
<feature type="coiled-coil region" evidence="2">
    <location>
        <begin position="137"/>
        <end position="172"/>
    </location>
</feature>
<dbReference type="SUPFAM" id="SSF57845">
    <property type="entry name" value="B-box zinc-binding domain"/>
    <property type="match status" value="1"/>
</dbReference>
<dbReference type="Proteomes" id="UP000596742">
    <property type="component" value="Unassembled WGS sequence"/>
</dbReference>
<feature type="domain" description="B box-type" evidence="3">
    <location>
        <begin position="2"/>
        <end position="52"/>
    </location>
</feature>
<dbReference type="OrthoDB" id="6065233at2759"/>
<dbReference type="EMBL" id="UYJE01000844">
    <property type="protein sequence ID" value="VDH96899.1"/>
    <property type="molecule type" value="Genomic_DNA"/>
</dbReference>
<dbReference type="Gene3D" id="3.30.160.60">
    <property type="entry name" value="Classic Zinc Finger"/>
    <property type="match status" value="1"/>
</dbReference>
<keyword evidence="5" id="KW-1185">Reference proteome</keyword>
<proteinExistence type="predicted"/>